<evidence type="ECO:0000313" key="2">
    <source>
        <dbReference type="EMBL" id="KAK9298348.1"/>
    </source>
</evidence>
<comment type="caution">
    <text evidence="2">The sequence shown here is derived from an EMBL/GenBank/DDBJ whole genome shotgun (WGS) entry which is preliminary data.</text>
</comment>
<evidence type="ECO:0000313" key="3">
    <source>
        <dbReference type="Proteomes" id="UP001432146"/>
    </source>
</evidence>
<dbReference type="EMBL" id="JAWNGG020000175">
    <property type="protein sequence ID" value="KAK9298348.1"/>
    <property type="molecule type" value="Genomic_DNA"/>
</dbReference>
<keyword evidence="3" id="KW-1185">Reference proteome</keyword>
<gene>
    <name evidence="2" type="ORF">QLX08_008262</name>
</gene>
<sequence>MRPVVPTTHVYSYPERYTSSSIVDDELAVAPRTNAAGSAGGRGNQNGEQEGGIAKAVKEGTIGFGESPSKRKRPAVDQPRDTE</sequence>
<name>A0AAW0ZNT7_9HYME</name>
<feature type="compositionally biased region" description="Basic and acidic residues" evidence="1">
    <location>
        <begin position="74"/>
        <end position="83"/>
    </location>
</feature>
<evidence type="ECO:0000256" key="1">
    <source>
        <dbReference type="SAM" id="MobiDB-lite"/>
    </source>
</evidence>
<reference evidence="2 3" key="1">
    <citation type="submission" date="2024-05" db="EMBL/GenBank/DDBJ databases">
        <title>The nuclear and mitochondrial genome assemblies of Tetragonisca angustula (Apidae: Meliponini), a tiny yet remarkable pollinator in the Neotropics.</title>
        <authorList>
            <person name="Ferrari R."/>
            <person name="Ricardo P.C."/>
            <person name="Dias F.C."/>
            <person name="Araujo N.S."/>
            <person name="Soares D.O."/>
            <person name="Zhou Q.-S."/>
            <person name="Zhu C.-D."/>
            <person name="Coutinho L."/>
            <person name="Airas M.C."/>
            <person name="Batista T.M."/>
        </authorList>
    </citation>
    <scope>NUCLEOTIDE SEQUENCE [LARGE SCALE GENOMIC DNA]</scope>
    <source>
        <strain evidence="2">ASF017062</strain>
        <tissue evidence="2">Abdomen</tissue>
    </source>
</reference>
<dbReference type="Proteomes" id="UP001432146">
    <property type="component" value="Unassembled WGS sequence"/>
</dbReference>
<proteinExistence type="predicted"/>
<accession>A0AAW0ZNT7</accession>
<dbReference type="AlphaFoldDB" id="A0AAW0ZNT7"/>
<protein>
    <submittedName>
        <fullName evidence="2">Uncharacterized protein</fullName>
    </submittedName>
</protein>
<organism evidence="2 3">
    <name type="scientific">Tetragonisca angustula</name>
    <dbReference type="NCBI Taxonomy" id="166442"/>
    <lineage>
        <taxon>Eukaryota</taxon>
        <taxon>Metazoa</taxon>
        <taxon>Ecdysozoa</taxon>
        <taxon>Arthropoda</taxon>
        <taxon>Hexapoda</taxon>
        <taxon>Insecta</taxon>
        <taxon>Pterygota</taxon>
        <taxon>Neoptera</taxon>
        <taxon>Endopterygota</taxon>
        <taxon>Hymenoptera</taxon>
        <taxon>Apocrita</taxon>
        <taxon>Aculeata</taxon>
        <taxon>Apoidea</taxon>
        <taxon>Anthophila</taxon>
        <taxon>Apidae</taxon>
        <taxon>Tetragonisca</taxon>
    </lineage>
</organism>
<feature type="region of interest" description="Disordered" evidence="1">
    <location>
        <begin position="33"/>
        <end position="83"/>
    </location>
</feature>